<dbReference type="EMBL" id="KN549381">
    <property type="protein sequence ID" value="KHJ97910.1"/>
    <property type="molecule type" value="Genomic_DNA"/>
</dbReference>
<protein>
    <recommendedName>
        <fullName evidence="1">Superoxide dismutase [Cu-Zn]</fullName>
        <ecNumber evidence="1">1.15.1.1</ecNumber>
    </recommendedName>
</protein>
<dbReference type="Gene3D" id="2.60.40.200">
    <property type="entry name" value="Superoxide dismutase, copper/zinc binding domain"/>
    <property type="match status" value="1"/>
</dbReference>
<keyword evidence="4" id="KW-1185">Reference proteome</keyword>
<dbReference type="SUPFAM" id="SSF49329">
    <property type="entry name" value="Cu,Zn superoxide dismutase-like"/>
    <property type="match status" value="1"/>
</dbReference>
<dbReference type="CDD" id="cd00305">
    <property type="entry name" value="Cu-Zn_Superoxide_Dismutase"/>
    <property type="match status" value="1"/>
</dbReference>
<name>A0A0B1TR83_OESDE</name>
<feature type="domain" description="Superoxide dismutase copper/zinc binding" evidence="2">
    <location>
        <begin position="8"/>
        <end position="129"/>
    </location>
</feature>
<dbReference type="InterPro" id="IPR018152">
    <property type="entry name" value="SOD_Cu/Zn_BS"/>
</dbReference>
<dbReference type="Pfam" id="PF00080">
    <property type="entry name" value="Sod_Cu"/>
    <property type="match status" value="1"/>
</dbReference>
<organism evidence="3 4">
    <name type="scientific">Oesophagostomum dentatum</name>
    <name type="common">Nodular worm</name>
    <dbReference type="NCBI Taxonomy" id="61180"/>
    <lineage>
        <taxon>Eukaryota</taxon>
        <taxon>Metazoa</taxon>
        <taxon>Ecdysozoa</taxon>
        <taxon>Nematoda</taxon>
        <taxon>Chromadorea</taxon>
        <taxon>Rhabditida</taxon>
        <taxon>Rhabditina</taxon>
        <taxon>Rhabditomorpha</taxon>
        <taxon>Strongyloidea</taxon>
        <taxon>Strongylidae</taxon>
        <taxon>Oesophagostomum</taxon>
    </lineage>
</organism>
<evidence type="ECO:0000259" key="2">
    <source>
        <dbReference type="Pfam" id="PF00080"/>
    </source>
</evidence>
<keyword evidence="1" id="KW-0560">Oxidoreductase</keyword>
<evidence type="ECO:0000313" key="4">
    <source>
        <dbReference type="Proteomes" id="UP000053660"/>
    </source>
</evidence>
<comment type="cofactor">
    <cofactor evidence="1">
        <name>Cu cation</name>
        <dbReference type="ChEBI" id="CHEBI:23378"/>
    </cofactor>
    <text evidence="1">Binds 1 copper ion per subunit.</text>
</comment>
<dbReference type="AlphaFoldDB" id="A0A0B1TR83"/>
<proteinExistence type="inferred from homology"/>
<sequence>MESYACFIYGEIFGLTPGLHGFHIHQFGDLTDGCASTGPHFNPGNRHHGGLTDDLRHAGDLGNIVADEAGIAVFTIRNTRVKILGQRSVIGRSFVVHADPDDLGKGEGHQRHESLMTGNAGGRVACGVIGRLTRT</sequence>
<dbReference type="PROSITE" id="PS00332">
    <property type="entry name" value="SOD_CU_ZN_2"/>
    <property type="match status" value="1"/>
</dbReference>
<dbReference type="InterPro" id="IPR001424">
    <property type="entry name" value="SOD_Cu_Zn_dom"/>
</dbReference>
<evidence type="ECO:0000313" key="3">
    <source>
        <dbReference type="EMBL" id="KHJ97910.1"/>
    </source>
</evidence>
<comment type="function">
    <text evidence="1">Destroys radicals which are normally produced within the cells and which are toxic to biological systems.</text>
</comment>
<keyword evidence="1" id="KW-0479">Metal-binding</keyword>
<dbReference type="Proteomes" id="UP000053660">
    <property type="component" value="Unassembled WGS sequence"/>
</dbReference>
<gene>
    <name evidence="3" type="ORF">OESDEN_02113</name>
</gene>
<dbReference type="EC" id="1.15.1.1" evidence="1"/>
<dbReference type="InterPro" id="IPR024134">
    <property type="entry name" value="SOD_Cu/Zn_/chaperone"/>
</dbReference>
<dbReference type="PANTHER" id="PTHR10003">
    <property type="entry name" value="SUPEROXIDE DISMUTASE CU-ZN -RELATED"/>
    <property type="match status" value="1"/>
</dbReference>
<comment type="catalytic activity">
    <reaction evidence="1">
        <text>2 superoxide + 2 H(+) = H2O2 + O2</text>
        <dbReference type="Rhea" id="RHEA:20696"/>
        <dbReference type="ChEBI" id="CHEBI:15378"/>
        <dbReference type="ChEBI" id="CHEBI:15379"/>
        <dbReference type="ChEBI" id="CHEBI:16240"/>
        <dbReference type="ChEBI" id="CHEBI:18421"/>
        <dbReference type="EC" id="1.15.1.1"/>
    </reaction>
</comment>
<dbReference type="GO" id="GO:0005507">
    <property type="term" value="F:copper ion binding"/>
    <property type="evidence" value="ECO:0007669"/>
    <property type="project" value="InterPro"/>
</dbReference>
<comment type="similarity">
    <text evidence="1">Belongs to the Cu-Zn superoxide dismutase family.</text>
</comment>
<dbReference type="OrthoDB" id="2015551at2759"/>
<dbReference type="PROSITE" id="PS00087">
    <property type="entry name" value="SOD_CU_ZN_1"/>
    <property type="match status" value="1"/>
</dbReference>
<dbReference type="PRINTS" id="PR00068">
    <property type="entry name" value="CUZNDISMTASE"/>
</dbReference>
<dbReference type="InterPro" id="IPR036423">
    <property type="entry name" value="SOD-like_Cu/Zn_dom_sf"/>
</dbReference>
<dbReference type="GO" id="GO:0004784">
    <property type="term" value="F:superoxide dismutase activity"/>
    <property type="evidence" value="ECO:0007669"/>
    <property type="project" value="UniProtKB-EC"/>
</dbReference>
<reference evidence="3 4" key="1">
    <citation type="submission" date="2014-03" db="EMBL/GenBank/DDBJ databases">
        <title>Draft genome of the hookworm Oesophagostomum dentatum.</title>
        <authorList>
            <person name="Mitreva M."/>
        </authorList>
    </citation>
    <scope>NUCLEOTIDE SEQUENCE [LARGE SCALE GENOMIC DNA]</scope>
    <source>
        <strain evidence="3 4">OD-Hann</strain>
    </source>
</reference>
<comment type="cofactor">
    <cofactor evidence="1">
        <name>Zn(2+)</name>
        <dbReference type="ChEBI" id="CHEBI:29105"/>
    </cofactor>
    <text evidence="1">Binds 1 zinc ion per subunit.</text>
</comment>
<evidence type="ECO:0000256" key="1">
    <source>
        <dbReference type="RuleBase" id="RU000393"/>
    </source>
</evidence>
<accession>A0A0B1TR83</accession>
<keyword evidence="1" id="KW-0186">Copper</keyword>
<keyword evidence="1" id="KW-0862">Zinc</keyword>